<proteinExistence type="predicted"/>
<name>A0AAD1UPF4_EUPCR</name>
<sequence length="243" mass="28668">MCWLAMLVPKLRECIRDIDRLGGRIYVEDEDIRMKYTIIDCKILTEDDLDLSKSEPSSGTKNDIYKSSQPKVSSRQNFDQLFKERTQVQNKDIDGFEAYQQIKDDLYKPKGYQHGHQSEDITEDEELKRQIITSMMSRENQDDKEVKKMKIDLQISSNLRVSVALKDSDDPRYVIGNPMNAPFLTEHHVISFERYINMPPKMRMKKMRELKRGVKDKNAVESVNPWLISDIDYTFEMWKKSNQ</sequence>
<reference evidence="2" key="1">
    <citation type="submission" date="2023-07" db="EMBL/GenBank/DDBJ databases">
        <authorList>
            <consortium name="AG Swart"/>
            <person name="Singh M."/>
            <person name="Singh A."/>
            <person name="Seah K."/>
            <person name="Emmerich C."/>
        </authorList>
    </citation>
    <scope>NUCLEOTIDE SEQUENCE</scope>
    <source>
        <strain evidence="2">DP1</strain>
    </source>
</reference>
<feature type="compositionally biased region" description="Polar residues" evidence="1">
    <location>
        <begin position="54"/>
        <end position="76"/>
    </location>
</feature>
<keyword evidence="3" id="KW-1185">Reference proteome</keyword>
<comment type="caution">
    <text evidence="2">The sequence shown here is derived from an EMBL/GenBank/DDBJ whole genome shotgun (WGS) entry which is preliminary data.</text>
</comment>
<protein>
    <submittedName>
        <fullName evidence="2">Uncharacterized protein</fullName>
    </submittedName>
</protein>
<dbReference type="AlphaFoldDB" id="A0AAD1UPF4"/>
<dbReference type="Proteomes" id="UP001295684">
    <property type="component" value="Unassembled WGS sequence"/>
</dbReference>
<evidence type="ECO:0000256" key="1">
    <source>
        <dbReference type="SAM" id="MobiDB-lite"/>
    </source>
</evidence>
<gene>
    <name evidence="2" type="ORF">ECRASSUSDP1_LOCUS11898</name>
</gene>
<evidence type="ECO:0000313" key="3">
    <source>
        <dbReference type="Proteomes" id="UP001295684"/>
    </source>
</evidence>
<evidence type="ECO:0000313" key="2">
    <source>
        <dbReference type="EMBL" id="CAI2370582.1"/>
    </source>
</evidence>
<feature type="region of interest" description="Disordered" evidence="1">
    <location>
        <begin position="50"/>
        <end position="76"/>
    </location>
</feature>
<dbReference type="EMBL" id="CAMPGE010011771">
    <property type="protein sequence ID" value="CAI2370582.1"/>
    <property type="molecule type" value="Genomic_DNA"/>
</dbReference>
<accession>A0AAD1UPF4</accession>
<organism evidence="2 3">
    <name type="scientific">Euplotes crassus</name>
    <dbReference type="NCBI Taxonomy" id="5936"/>
    <lineage>
        <taxon>Eukaryota</taxon>
        <taxon>Sar</taxon>
        <taxon>Alveolata</taxon>
        <taxon>Ciliophora</taxon>
        <taxon>Intramacronucleata</taxon>
        <taxon>Spirotrichea</taxon>
        <taxon>Hypotrichia</taxon>
        <taxon>Euplotida</taxon>
        <taxon>Euplotidae</taxon>
        <taxon>Moneuplotes</taxon>
    </lineage>
</organism>